<feature type="domain" description="S1 motif" evidence="12">
    <location>
        <begin position="1140"/>
        <end position="1210"/>
    </location>
</feature>
<evidence type="ECO:0000256" key="11">
    <source>
        <dbReference type="SAM" id="MobiDB-lite"/>
    </source>
</evidence>
<feature type="compositionally biased region" description="Acidic residues" evidence="11">
    <location>
        <begin position="116"/>
        <end position="125"/>
    </location>
</feature>
<dbReference type="InterPro" id="IPR055179">
    <property type="entry name" value="Tex-like_central_region"/>
</dbReference>
<dbReference type="InterPro" id="IPR035420">
    <property type="entry name" value="Spt6_SH2"/>
</dbReference>
<feature type="compositionally biased region" description="Basic and acidic residues" evidence="11">
    <location>
        <begin position="104"/>
        <end position="115"/>
    </location>
</feature>
<feature type="compositionally biased region" description="Acidic residues" evidence="11">
    <location>
        <begin position="189"/>
        <end position="202"/>
    </location>
</feature>
<feature type="compositionally biased region" description="Basic and acidic residues" evidence="11">
    <location>
        <begin position="273"/>
        <end position="289"/>
    </location>
</feature>
<accession>A0A170QYV0</accession>
<feature type="region of interest" description="Disordered" evidence="11">
    <location>
        <begin position="1"/>
        <end position="234"/>
    </location>
</feature>
<evidence type="ECO:0000256" key="4">
    <source>
        <dbReference type="ARBA" id="ARBA00020248"/>
    </source>
</evidence>
<dbReference type="InterPro" id="IPR049540">
    <property type="entry name" value="Spt6-like_S1"/>
</dbReference>
<keyword evidence="14" id="KW-1185">Reference proteome</keyword>
<evidence type="ECO:0000256" key="1">
    <source>
        <dbReference type="ARBA" id="ARBA00004123"/>
    </source>
</evidence>
<feature type="compositionally biased region" description="Basic and acidic residues" evidence="11">
    <location>
        <begin position="1"/>
        <end position="10"/>
    </location>
</feature>
<dbReference type="Gene3D" id="1.10.150.850">
    <property type="entry name" value="Spt6, helix-hairpin-helix domain"/>
    <property type="match status" value="1"/>
</dbReference>
<dbReference type="CDD" id="cd09918">
    <property type="entry name" value="SH2_Nterm_SPT6_like"/>
    <property type="match status" value="1"/>
</dbReference>
<dbReference type="InterPro" id="IPR032706">
    <property type="entry name" value="Spt6_HHH"/>
</dbReference>
<dbReference type="FunFam" id="3.30.505.10:FF:000056">
    <property type="entry name" value="Transcription elongation factor Spt6"/>
    <property type="match status" value="1"/>
</dbReference>
<comment type="function">
    <text evidence="10">Plays a role in maintenance of chromatin structure during RNA polymerase II transcription elongation thereby repressing transcription initiation from cryptic promoters. Mediates the reassembly of nucleosomes onto the promoters of at least a selected set of genes during repression; the nucleosome reassembly is essential for transcriptional repression.</text>
</comment>
<dbReference type="KEGG" id="slb:AWJ20_3643"/>
<dbReference type="OrthoDB" id="995477at2759"/>
<dbReference type="Pfam" id="PF14641">
    <property type="entry name" value="HTH_44"/>
    <property type="match status" value="1"/>
</dbReference>
<dbReference type="InterPro" id="IPR036860">
    <property type="entry name" value="SH2_dom_sf"/>
</dbReference>
<dbReference type="GO" id="GO:0031491">
    <property type="term" value="F:nucleosome binding"/>
    <property type="evidence" value="ECO:0007669"/>
    <property type="project" value="TreeGrafter"/>
</dbReference>
<dbReference type="Pfam" id="PF22706">
    <property type="entry name" value="Tex_central_region"/>
    <property type="match status" value="1"/>
</dbReference>
<dbReference type="Gene3D" id="1.10.3500.10">
    <property type="entry name" value="Tex N-terminal region-like"/>
    <property type="match status" value="1"/>
</dbReference>
<proteinExistence type="inferred from homology"/>
<dbReference type="InterPro" id="IPR037027">
    <property type="entry name" value="YqgF/RNaseH-like_dom_sf"/>
</dbReference>
<dbReference type="Gene3D" id="1.10.10.650">
    <property type="entry name" value="RuvA domain 2-like"/>
    <property type="match status" value="1"/>
</dbReference>
<comment type="function">
    <text evidence="9">Histone H3-H4 chaperone that plays a role in maintenance of chromatin structure during RNA polymerase II transcription elongation thereby repressing transcription initiation from cryptic promoters. Mediates the reassembly of nucleosomes onto the promoters of at least a selected set of genes during repression; the nucleosome reassembly is essential for transcriptional repression. Essential for viability.</text>
</comment>
<dbReference type="InterPro" id="IPR041692">
    <property type="entry name" value="HHH_9"/>
</dbReference>
<dbReference type="SUPFAM" id="SSF53098">
    <property type="entry name" value="Ribonuclease H-like"/>
    <property type="match status" value="1"/>
</dbReference>
<sequence>MSDSKLRDHMDDDEDEIHASNRGHDEEGEDEGSGSDVGVGDNDDSSEEEEEDDEEEMERVRKGFIVDDDDEDEEENVEESSKKRRKKKRRRPTASVSSDEGNEAEDRERSSHANDDELDQDDLDLLLENTGGYRREQEKRFKRLKRAEGADEDSGRSSRRLTDIFSDEEEDRAEDDEDLGQTRSRLPADEFDDFIEEDEFSDEEARRQEEAEIRTGRPTKSSRGPAALSSQLTGIDEDKLGEIYEVFGDGEEYEWALEGEDDAVLSGGEENDYGGREGSGREKSGAPELKDVFEPSELSARLLTDEDNAIRIKDIPERYQLLRSVLKFDYNLGEEDFAAEQQWVADKLVAAKPLVFIAKPYLREPFIKAVHKVVEFVSRDHLEVPTIWTHRRDYLIYTHSTLKRENAYESSSSTTTTDNLLSLDDLWKIVHLDIEFHGLVEKKNSVDRLFKSLDVHDSAFESMFEQAKTLVEYQDLTDYLQFRYSSQIKDHISTTKFDEDNLNGNGTTTKRHSRFARFERIREGPIYSIVRAFSITADHLGENIMSDQRLFFSEDPPERPEELAEQTTKETESMTAEYILDSARSMAAEEIFYDPKVRKSIRDKFAQQAKVDIILTDKGSKKINDASPYIDFKYAINRGFDELRLKPDLYLRMLQAETEGLVIVRISYPDYKTTLFEKILTRFFMSDNVSDIAAAWNSNRRIVLKEASRKFVPLICRNIKEDLKTDCLRSLYFDLRKSFGEKLNQAPYKPPGYVAGTTARILAISPGMGDFSKDAVVAVLVDEEGQAVESVKFGNPRHVEFRQQFIDLVKRRTPDVIGIAGFTVNCSKLFQILQDIVKEEELVPGGDADEADNSLLQVVWVQDEVARLYQHSNRALTEFPDQATLGRYSIALARYLQSPLCEYAALGKEISAITIHPSQSLLPEELFQEAIDSVFVDYVNLVGLDVNEVVRNQYMANLLPYVSGLGPRKASGILQSIQSHGGQIANRAELVTAHITTKNIFFNCASFLRIAYDKRTLKNEDTEPLDATRIHPEDYDLARKMAADALELDEEDLVQLENTSGGVIAQLLSDDLEKLNELILEQYAEQLEEKYNRKKSHTLELIREELHNHFSEKRASLAALTEYQIFTMLTGETQQSLHNNMVVPVVIRRANDRGLTVQLSNGIEGEVDGPDMVDDTSISHPSKLFTFGLTIQAVILNIDYKNFTAKLSTRKKDIQSALDKAKWSKGRDNKKWNVAAEEADRRKIELKQEQEKRSSRIIKHPLFRLFNSKQAEEYLAPLQRGDLVIRPSSRGNDHIAITWKISEMLFQHLDVVELDKPNEYSLGRTLQVGKSRYSDLDELIIMHVQAMARKVDEMVASDKFQKGSRAEVEKWLTAYTDASANRSVYAFCFDHKHPGYFLLCFKTNRQTPVQTWNVKVIPNGFELMNNSYADVPSLSNGFKKIFMSRVAAGGTRR</sequence>
<dbReference type="InterPro" id="IPR023323">
    <property type="entry name" value="Tex-like_dom_sf"/>
</dbReference>
<dbReference type="PANTHER" id="PTHR10145">
    <property type="entry name" value="TRANSCRIPTION ELONGATION FACTOR SPT6"/>
    <property type="match status" value="1"/>
</dbReference>
<dbReference type="Gene3D" id="1.10.10.2740">
    <property type="entry name" value="Spt6, Death-like domain"/>
    <property type="match status" value="1"/>
</dbReference>
<evidence type="ECO:0000313" key="14">
    <source>
        <dbReference type="Proteomes" id="UP000189580"/>
    </source>
</evidence>
<dbReference type="GO" id="GO:0005721">
    <property type="term" value="C:pericentric heterochromatin"/>
    <property type="evidence" value="ECO:0007669"/>
    <property type="project" value="EnsemblFungi"/>
</dbReference>
<dbReference type="InterPro" id="IPR010994">
    <property type="entry name" value="RuvA_2-like"/>
</dbReference>
<evidence type="ECO:0000256" key="2">
    <source>
        <dbReference type="ARBA" id="ARBA00004286"/>
    </source>
</evidence>
<evidence type="ECO:0000256" key="9">
    <source>
        <dbReference type="ARBA" id="ARBA00093389"/>
    </source>
</evidence>
<dbReference type="Proteomes" id="UP000189580">
    <property type="component" value="Chromosome b"/>
</dbReference>
<dbReference type="FunFam" id="3.30.505.10:FF:000065">
    <property type="entry name" value="Transcription elongation factor SPT6"/>
    <property type="match status" value="1"/>
</dbReference>
<gene>
    <name evidence="13" type="primary">SPT6</name>
    <name evidence="13" type="ORF">AWJ20_3643</name>
</gene>
<dbReference type="GO" id="GO:0042393">
    <property type="term" value="F:histone binding"/>
    <property type="evidence" value="ECO:0007669"/>
    <property type="project" value="TreeGrafter"/>
</dbReference>
<feature type="region of interest" description="Disordered" evidence="11">
    <location>
        <begin position="260"/>
        <end position="289"/>
    </location>
</feature>
<dbReference type="FunFam" id="1.10.10.2740:FF:000002">
    <property type="entry name" value="Transcription elongation factor Spt6"/>
    <property type="match status" value="1"/>
</dbReference>
<dbReference type="GeneID" id="30035688"/>
<dbReference type="Pfam" id="PF14633">
    <property type="entry name" value="SH2_2"/>
    <property type="match status" value="1"/>
</dbReference>
<dbReference type="InterPro" id="IPR012340">
    <property type="entry name" value="NA-bd_OB-fold"/>
</dbReference>
<dbReference type="InterPro" id="IPR028083">
    <property type="entry name" value="Spt6_acidic_N_dom"/>
</dbReference>
<dbReference type="Pfam" id="PF14632">
    <property type="entry name" value="SPT6_acidic"/>
    <property type="match status" value="1"/>
</dbReference>
<dbReference type="SUPFAM" id="SSF50249">
    <property type="entry name" value="Nucleic acid-binding proteins"/>
    <property type="match status" value="1"/>
</dbReference>
<dbReference type="InterPro" id="IPR023319">
    <property type="entry name" value="Tex-like_HTH_dom_sf"/>
</dbReference>
<dbReference type="InterPro" id="IPR028088">
    <property type="entry name" value="Spt6_HTH_DNA-bd_dom"/>
</dbReference>
<dbReference type="GO" id="GO:0003677">
    <property type="term" value="F:DNA binding"/>
    <property type="evidence" value="ECO:0007669"/>
    <property type="project" value="InterPro"/>
</dbReference>
<feature type="compositionally biased region" description="Acidic residues" evidence="11">
    <location>
        <begin position="165"/>
        <end position="179"/>
    </location>
</feature>
<evidence type="ECO:0000256" key="7">
    <source>
        <dbReference type="ARBA" id="ARBA00023163"/>
    </source>
</evidence>
<evidence type="ECO:0000256" key="8">
    <source>
        <dbReference type="ARBA" id="ARBA00023242"/>
    </source>
</evidence>
<dbReference type="CDD" id="cd09928">
    <property type="entry name" value="SH2_Cterm_SPT6_like"/>
    <property type="match status" value="1"/>
</dbReference>
<evidence type="ECO:0000259" key="12">
    <source>
        <dbReference type="PROSITE" id="PS50126"/>
    </source>
</evidence>
<dbReference type="Gene3D" id="3.30.420.140">
    <property type="entry name" value="YqgF/RNase H-like domain"/>
    <property type="match status" value="1"/>
</dbReference>
<dbReference type="PIRSF" id="PIRSF036947">
    <property type="entry name" value="Spt6"/>
    <property type="match status" value="1"/>
</dbReference>
<feature type="compositionally biased region" description="Basic and acidic residues" evidence="11">
    <location>
        <begin position="146"/>
        <end position="162"/>
    </location>
</feature>
<evidence type="ECO:0000256" key="6">
    <source>
        <dbReference type="ARBA" id="ARBA00022999"/>
    </source>
</evidence>
<dbReference type="SUPFAM" id="SSF47781">
    <property type="entry name" value="RuvA domain 2-like"/>
    <property type="match status" value="2"/>
</dbReference>
<dbReference type="Gene3D" id="2.40.50.140">
    <property type="entry name" value="Nucleic acid-binding proteins"/>
    <property type="match status" value="1"/>
</dbReference>
<dbReference type="RefSeq" id="XP_018738470.1">
    <property type="nucleotide sequence ID" value="XM_018880674.1"/>
</dbReference>
<dbReference type="PROSITE" id="PS50126">
    <property type="entry name" value="S1"/>
    <property type="match status" value="1"/>
</dbReference>
<dbReference type="Pfam" id="PF14635">
    <property type="entry name" value="HHH_7"/>
    <property type="match status" value="1"/>
</dbReference>
<dbReference type="InterPro" id="IPR035018">
    <property type="entry name" value="Spt6_SH2_C"/>
</dbReference>
<feature type="compositionally biased region" description="Basic residues" evidence="11">
    <location>
        <begin position="82"/>
        <end position="92"/>
    </location>
</feature>
<comment type="similarity">
    <text evidence="3 10">Belongs to the SPT6 family.</text>
</comment>
<dbReference type="SUPFAM" id="SSF55550">
    <property type="entry name" value="SH2 domain"/>
    <property type="match status" value="1"/>
</dbReference>
<dbReference type="InterPro" id="IPR028231">
    <property type="entry name" value="Spt6_YqgF"/>
</dbReference>
<dbReference type="GO" id="GO:0034728">
    <property type="term" value="P:nucleosome organization"/>
    <property type="evidence" value="ECO:0007669"/>
    <property type="project" value="TreeGrafter"/>
</dbReference>
<dbReference type="InterPro" id="IPR017072">
    <property type="entry name" value="TF_Spt6"/>
</dbReference>
<dbReference type="FunFam" id="1.10.150.850:FF:000001">
    <property type="entry name" value="Transcription elongation factor spt6"/>
    <property type="match status" value="1"/>
</dbReference>
<feature type="compositionally biased region" description="Basic and acidic residues" evidence="11">
    <location>
        <begin position="203"/>
        <end position="215"/>
    </location>
</feature>
<dbReference type="GO" id="GO:0140673">
    <property type="term" value="P:transcription elongation-coupled chromatin remodeling"/>
    <property type="evidence" value="ECO:0007669"/>
    <property type="project" value="EnsemblFungi"/>
</dbReference>
<protein>
    <recommendedName>
        <fullName evidence="4 10">Transcription elongation factor Spt6</fullName>
    </recommendedName>
</protein>
<feature type="compositionally biased region" description="Acidic residues" evidence="11">
    <location>
        <begin position="66"/>
        <end position="78"/>
    </location>
</feature>
<dbReference type="Gene3D" id="3.30.505.10">
    <property type="entry name" value="SH2 domain"/>
    <property type="match status" value="2"/>
</dbReference>
<feature type="compositionally biased region" description="Acidic residues" evidence="11">
    <location>
        <begin position="41"/>
        <end position="57"/>
    </location>
</feature>
<keyword evidence="7 10" id="KW-0804">Transcription</keyword>
<dbReference type="Pfam" id="PF14639">
    <property type="entry name" value="YqgF"/>
    <property type="match status" value="1"/>
</dbReference>
<evidence type="ECO:0000256" key="5">
    <source>
        <dbReference type="ARBA" id="ARBA00022454"/>
    </source>
</evidence>
<keyword evidence="8 10" id="KW-0539">Nucleus</keyword>
<dbReference type="GO" id="GO:0008023">
    <property type="term" value="C:transcription elongation factor complex"/>
    <property type="evidence" value="ECO:0007669"/>
    <property type="project" value="TreeGrafter"/>
</dbReference>
<dbReference type="InterPro" id="IPR012337">
    <property type="entry name" value="RNaseH-like_sf"/>
</dbReference>
<dbReference type="SUPFAM" id="SSF158832">
    <property type="entry name" value="Tex N-terminal region-like"/>
    <property type="match status" value="1"/>
</dbReference>
<dbReference type="InterPro" id="IPR003029">
    <property type="entry name" value="S1_domain"/>
</dbReference>
<dbReference type="InterPro" id="IPR035019">
    <property type="entry name" value="Spt6_SH2_N"/>
</dbReference>
<name>A0A170QYV0_9ASCO</name>
<dbReference type="EMBL" id="CP014503">
    <property type="protein sequence ID" value="ANB15993.1"/>
    <property type="molecule type" value="Genomic_DNA"/>
</dbReference>
<dbReference type="Pfam" id="PF17674">
    <property type="entry name" value="HHH_9"/>
    <property type="match status" value="1"/>
</dbReference>
<keyword evidence="5" id="KW-0158">Chromosome</keyword>
<comment type="subcellular location">
    <subcellularLocation>
        <location evidence="2">Chromosome</location>
    </subcellularLocation>
    <subcellularLocation>
        <location evidence="1 10">Nucleus</location>
    </subcellularLocation>
</comment>
<evidence type="ECO:0000256" key="10">
    <source>
        <dbReference type="PIRNR" id="PIRNR036947"/>
    </source>
</evidence>
<organism evidence="13 14">
    <name type="scientific">Sugiyamaella lignohabitans</name>
    <dbReference type="NCBI Taxonomy" id="796027"/>
    <lineage>
        <taxon>Eukaryota</taxon>
        <taxon>Fungi</taxon>
        <taxon>Dikarya</taxon>
        <taxon>Ascomycota</taxon>
        <taxon>Saccharomycotina</taxon>
        <taxon>Dipodascomycetes</taxon>
        <taxon>Dipodascales</taxon>
        <taxon>Trichomonascaceae</taxon>
        <taxon>Sugiyamaella</taxon>
    </lineage>
</organism>
<keyword evidence="6" id="KW-0727">SH2 domain</keyword>
<dbReference type="PANTHER" id="PTHR10145:SF6">
    <property type="entry name" value="TRANSCRIPTION ELONGATION FACTOR SPT6"/>
    <property type="match status" value="1"/>
</dbReference>
<dbReference type="Pfam" id="PF21710">
    <property type="entry name" value="Spt6_S1"/>
    <property type="match status" value="1"/>
</dbReference>
<reference evidence="13 14" key="1">
    <citation type="submission" date="2016-02" db="EMBL/GenBank/DDBJ databases">
        <title>Complete genome sequence and transcriptome regulation of the pentose utilising yeast Sugiyamaella lignohabitans.</title>
        <authorList>
            <person name="Bellasio M."/>
            <person name="Peymann A."/>
            <person name="Valli M."/>
            <person name="Sipitzky M."/>
            <person name="Graf A."/>
            <person name="Sauer M."/>
            <person name="Marx H."/>
            <person name="Mattanovich D."/>
        </authorList>
    </citation>
    <scope>NUCLEOTIDE SEQUENCE [LARGE SCALE GENOMIC DNA]</scope>
    <source>
        <strain evidence="13 14">CBS 10342</strain>
    </source>
</reference>
<evidence type="ECO:0000256" key="3">
    <source>
        <dbReference type="ARBA" id="ARBA00009253"/>
    </source>
</evidence>
<dbReference type="InterPro" id="IPR042066">
    <property type="entry name" value="Spt6_death-like"/>
</dbReference>
<feature type="compositionally biased region" description="Polar residues" evidence="11">
    <location>
        <begin position="218"/>
        <end position="233"/>
    </location>
</feature>
<evidence type="ECO:0000313" key="13">
    <source>
        <dbReference type="EMBL" id="ANB15993.1"/>
    </source>
</evidence>